<comment type="caution">
    <text evidence="1">The sequence shown here is derived from an EMBL/GenBank/DDBJ whole genome shotgun (WGS) entry which is preliminary data.</text>
</comment>
<accession>A0ABY1KF96</accession>
<sequence>MSYYHGTTISNGNTIVSTQTFIPSNNFCKYGKGVYFFSNTVDTETYIKYDIRQNSHLLEADIYTSTFYILTFEKFAEVFSETNTTSSMVDVKKSNGKLKYLGTDWDKHFLFKGNKGLIVSDDNQNIIECVVYDLSTISNIRLNKVVTV</sequence>
<name>A0ABY1KF96_9BACL</name>
<dbReference type="SUPFAM" id="SSF56399">
    <property type="entry name" value="ADP-ribosylation"/>
    <property type="match status" value="1"/>
</dbReference>
<dbReference type="EMBL" id="FTNK01000063">
    <property type="protein sequence ID" value="SIR74809.1"/>
    <property type="molecule type" value="Genomic_DNA"/>
</dbReference>
<proteinExistence type="predicted"/>
<organism evidence="1 2">
    <name type="scientific">Paenibacillus macquariensis</name>
    <dbReference type="NCBI Taxonomy" id="948756"/>
    <lineage>
        <taxon>Bacteria</taxon>
        <taxon>Bacillati</taxon>
        <taxon>Bacillota</taxon>
        <taxon>Bacilli</taxon>
        <taxon>Bacillales</taxon>
        <taxon>Paenibacillaceae</taxon>
        <taxon>Paenibacillus</taxon>
    </lineage>
</organism>
<protein>
    <submittedName>
        <fullName evidence="1">Uncharacterized protein</fullName>
    </submittedName>
</protein>
<gene>
    <name evidence="1" type="ORF">SAMN05421578_1632</name>
</gene>
<evidence type="ECO:0000313" key="1">
    <source>
        <dbReference type="EMBL" id="SIR74809.1"/>
    </source>
</evidence>
<reference evidence="1 2" key="1">
    <citation type="submission" date="2017-01" db="EMBL/GenBank/DDBJ databases">
        <authorList>
            <person name="Varghese N."/>
            <person name="Submissions S."/>
        </authorList>
    </citation>
    <scope>NUCLEOTIDE SEQUENCE [LARGE SCALE GENOMIC DNA]</scope>
    <source>
        <strain evidence="1 2">ATCC 23464</strain>
    </source>
</reference>
<keyword evidence="2" id="KW-1185">Reference proteome</keyword>
<evidence type="ECO:0000313" key="2">
    <source>
        <dbReference type="Proteomes" id="UP000186666"/>
    </source>
</evidence>
<dbReference type="Proteomes" id="UP000186666">
    <property type="component" value="Unassembled WGS sequence"/>
</dbReference>